<dbReference type="InterPro" id="IPR002775">
    <property type="entry name" value="DNA/RNA-bd_Alba-like"/>
</dbReference>
<dbReference type="GO" id="GO:0000172">
    <property type="term" value="C:ribonuclease MRP complex"/>
    <property type="evidence" value="ECO:0007669"/>
    <property type="project" value="EnsemblFungi"/>
</dbReference>
<dbReference type="STRING" id="1071378.G0WA98"/>
<dbReference type="GO" id="GO:0005829">
    <property type="term" value="C:cytosol"/>
    <property type="evidence" value="ECO:0007669"/>
    <property type="project" value="EnsemblFungi"/>
</dbReference>
<dbReference type="AlphaFoldDB" id="G0WA98"/>
<evidence type="ECO:0000313" key="3">
    <source>
        <dbReference type="Proteomes" id="UP000000689"/>
    </source>
</evidence>
<name>G0WA98_NAUDC</name>
<dbReference type="GO" id="GO:0005655">
    <property type="term" value="C:nucleolar ribonuclease P complex"/>
    <property type="evidence" value="ECO:0007669"/>
    <property type="project" value="EnsemblFungi"/>
</dbReference>
<gene>
    <name evidence="2" type="primary">NDAI0D03950</name>
    <name evidence="2" type="ordered locus">NDAI_0D03950</name>
</gene>
<dbReference type="GeneID" id="11495009"/>
<dbReference type="GO" id="GO:0005697">
    <property type="term" value="C:telomerase holoenzyme complex"/>
    <property type="evidence" value="ECO:0007669"/>
    <property type="project" value="EnsemblFungi"/>
</dbReference>
<protein>
    <recommendedName>
        <fullName evidence="1">DNA/RNA-binding protein Alba-like domain-containing protein</fullName>
    </recommendedName>
</protein>
<dbReference type="GO" id="GO:0000171">
    <property type="term" value="F:ribonuclease MRP activity"/>
    <property type="evidence" value="ECO:0007669"/>
    <property type="project" value="EnsemblFungi"/>
</dbReference>
<dbReference type="GO" id="GO:0000460">
    <property type="term" value="P:maturation of 5.8S rRNA"/>
    <property type="evidence" value="ECO:0007669"/>
    <property type="project" value="EnsemblFungi"/>
</dbReference>
<evidence type="ECO:0000313" key="2">
    <source>
        <dbReference type="EMBL" id="CCD24709.1"/>
    </source>
</evidence>
<dbReference type="GO" id="GO:0042134">
    <property type="term" value="F:rRNA primary transcript binding"/>
    <property type="evidence" value="ECO:0007669"/>
    <property type="project" value="EnsemblFungi"/>
</dbReference>
<dbReference type="RefSeq" id="XP_003669952.1">
    <property type="nucleotide sequence ID" value="XM_003669904.1"/>
</dbReference>
<dbReference type="GO" id="GO:0001682">
    <property type="term" value="P:tRNA 5'-leader removal"/>
    <property type="evidence" value="ECO:0007669"/>
    <property type="project" value="EnsemblFungi"/>
</dbReference>
<reference evidence="2 3" key="1">
    <citation type="journal article" date="2011" name="Proc. Natl. Acad. Sci. U.S.A.">
        <title>Evolutionary erosion of yeast sex chromosomes by mating-type switching accidents.</title>
        <authorList>
            <person name="Gordon J.L."/>
            <person name="Armisen D."/>
            <person name="Proux-Wera E."/>
            <person name="Oheigeartaigh S.S."/>
            <person name="Byrne K.P."/>
            <person name="Wolfe K.H."/>
        </authorList>
    </citation>
    <scope>NUCLEOTIDE SEQUENCE [LARGE SCALE GENOMIC DNA]</scope>
    <source>
        <strain evidence="3">ATCC 10597 / BCRC 20456 / CBS 421 / NBRC 0211 / NRRL Y-12639</strain>
    </source>
</reference>
<dbReference type="OMA" id="KVETHNE"/>
<evidence type="ECO:0000259" key="1">
    <source>
        <dbReference type="Pfam" id="PF01918"/>
    </source>
</evidence>
<organism evidence="2 3">
    <name type="scientific">Naumovozyma dairenensis (strain ATCC 10597 / BCRC 20456 / CBS 421 / NBRC 0211 / NRRL Y-12639)</name>
    <name type="common">Saccharomyces dairenensis</name>
    <dbReference type="NCBI Taxonomy" id="1071378"/>
    <lineage>
        <taxon>Eukaryota</taxon>
        <taxon>Fungi</taxon>
        <taxon>Dikarya</taxon>
        <taxon>Ascomycota</taxon>
        <taxon>Saccharomycotina</taxon>
        <taxon>Saccharomycetes</taxon>
        <taxon>Saccharomycetales</taxon>
        <taxon>Saccharomycetaceae</taxon>
        <taxon>Naumovozyma</taxon>
    </lineage>
</organism>
<dbReference type="HOGENOM" id="CLU_115485_0_0_1"/>
<dbReference type="GO" id="GO:0034965">
    <property type="term" value="P:intronic box C/D snoRNA processing"/>
    <property type="evidence" value="ECO:0007669"/>
    <property type="project" value="EnsemblFungi"/>
</dbReference>
<dbReference type="OrthoDB" id="4033941at2759"/>
<dbReference type="eggNOG" id="ENOG502S7W4">
    <property type="taxonomic scope" value="Eukaryota"/>
</dbReference>
<keyword evidence="3" id="KW-1185">Reference proteome</keyword>
<proteinExistence type="predicted"/>
<accession>G0WA98</accession>
<dbReference type="GO" id="GO:0000294">
    <property type="term" value="P:nuclear-transcribed mRNA catabolic process, RNase MRP-dependent"/>
    <property type="evidence" value="ECO:0007669"/>
    <property type="project" value="EnsemblFungi"/>
</dbReference>
<feature type="domain" description="DNA/RNA-binding protein Alba-like" evidence="1">
    <location>
        <begin position="48"/>
        <end position="115"/>
    </location>
</feature>
<dbReference type="Pfam" id="PF01918">
    <property type="entry name" value="Alba"/>
    <property type="match status" value="1"/>
</dbReference>
<dbReference type="GO" id="GO:0004526">
    <property type="term" value="F:ribonuclease P activity"/>
    <property type="evidence" value="ECO:0007669"/>
    <property type="project" value="EnsemblFungi"/>
</dbReference>
<dbReference type="KEGG" id="ndi:NDAI_0D03950"/>
<dbReference type="Proteomes" id="UP000000689">
    <property type="component" value="Chromosome 4"/>
</dbReference>
<sequence length="160" mass="18375">MKTARVQYKRNETDLDISTQTQCFQFIQEKIIPDLLNLNADFDRSKINYFKISKNDNIKQKVEKLQTVTSGECVCAYAYGPHLQKMLSILEICKNVVKKNDLEGSISQWNHLTCFELVQEGRNELLEKKINVPILISVITANSALASSIEFNTNKWTKQS</sequence>
<dbReference type="EMBL" id="HE580270">
    <property type="protein sequence ID" value="CCD24709.1"/>
    <property type="molecule type" value="Genomic_DNA"/>
</dbReference>